<reference evidence="3 4" key="1">
    <citation type="submission" date="2017-10" db="EMBL/GenBank/DDBJ databases">
        <title>Whole genome of Pedobacter ginsengisoli T01R-27 isolated from tomato rhizosphere.</title>
        <authorList>
            <person name="Weon H.-Y."/>
            <person name="Lee S.A."/>
            <person name="Sang M.K."/>
            <person name="Song J."/>
        </authorList>
    </citation>
    <scope>NUCLEOTIDE SEQUENCE [LARGE SCALE GENOMIC DNA]</scope>
    <source>
        <strain evidence="3 4">T01R-27</strain>
    </source>
</reference>
<dbReference type="InterPro" id="IPR000326">
    <property type="entry name" value="PAP2/HPO"/>
</dbReference>
<dbReference type="InterPro" id="IPR036938">
    <property type="entry name" value="PAP2/HPO_sf"/>
</dbReference>
<proteinExistence type="predicted"/>
<dbReference type="OrthoDB" id="9773582at2"/>
<dbReference type="KEGG" id="pgs:CPT03_05780"/>
<name>A0A2D1UC16_9SPHI</name>
<dbReference type="SMART" id="SM00014">
    <property type="entry name" value="acidPPc"/>
    <property type="match status" value="1"/>
</dbReference>
<evidence type="ECO:0000256" key="1">
    <source>
        <dbReference type="SAM" id="Phobius"/>
    </source>
</evidence>
<evidence type="ECO:0000313" key="3">
    <source>
        <dbReference type="EMBL" id="ATP59153.1"/>
    </source>
</evidence>
<dbReference type="AlphaFoldDB" id="A0A2D1UC16"/>
<keyword evidence="1" id="KW-0472">Membrane</keyword>
<accession>A0A2D1UC16</accession>
<gene>
    <name evidence="3" type="ORF">CPT03_05780</name>
</gene>
<dbReference type="SUPFAM" id="SSF48317">
    <property type="entry name" value="Acid phosphatase/Vanadium-dependent haloperoxidase"/>
    <property type="match status" value="1"/>
</dbReference>
<evidence type="ECO:0000313" key="4">
    <source>
        <dbReference type="Proteomes" id="UP000223749"/>
    </source>
</evidence>
<keyword evidence="1" id="KW-1133">Transmembrane helix</keyword>
<dbReference type="Proteomes" id="UP000223749">
    <property type="component" value="Chromosome"/>
</dbReference>
<dbReference type="EMBL" id="CP024091">
    <property type="protein sequence ID" value="ATP59153.1"/>
    <property type="molecule type" value="Genomic_DNA"/>
</dbReference>
<dbReference type="CDD" id="cd03394">
    <property type="entry name" value="PAP2_like_5"/>
    <property type="match status" value="1"/>
</dbReference>
<dbReference type="PANTHER" id="PTHR14969">
    <property type="entry name" value="SPHINGOSINE-1-PHOSPHATE PHOSPHOHYDROLASE"/>
    <property type="match status" value="1"/>
</dbReference>
<keyword evidence="1" id="KW-0812">Transmembrane</keyword>
<dbReference type="Pfam" id="PF01569">
    <property type="entry name" value="PAP2"/>
    <property type="match status" value="1"/>
</dbReference>
<feature type="transmembrane region" description="Helical" evidence="1">
    <location>
        <begin position="161"/>
        <end position="179"/>
    </location>
</feature>
<keyword evidence="4" id="KW-1185">Reference proteome</keyword>
<evidence type="ECO:0000259" key="2">
    <source>
        <dbReference type="SMART" id="SM00014"/>
    </source>
</evidence>
<organism evidence="3 4">
    <name type="scientific">Pedobacter ginsengisoli</name>
    <dbReference type="NCBI Taxonomy" id="363852"/>
    <lineage>
        <taxon>Bacteria</taxon>
        <taxon>Pseudomonadati</taxon>
        <taxon>Bacteroidota</taxon>
        <taxon>Sphingobacteriia</taxon>
        <taxon>Sphingobacteriales</taxon>
        <taxon>Sphingobacteriaceae</taxon>
        <taxon>Pedobacter</taxon>
    </lineage>
</organism>
<dbReference type="PANTHER" id="PTHR14969:SF13">
    <property type="entry name" value="AT30094P"/>
    <property type="match status" value="1"/>
</dbReference>
<sequence>MPQLIFAQVQDTIQREINSRDDYKPKASAFIIPAVFIGYGVVSLTGDNVIRRLDYTTKNELQEDHPLFAAHADDYMQFAPATAVYGLNLLGIKGKHSLLDATGLYVLSSAIMGGTVTVLKKSTHRLRPNSSGYTSFPSGHTANAFAAAEFLKQEYRDVSPWYGFAGYTVATATGILRTYNNKHWVSDVVAGAGFGILSTKLSYYLYPKLKKLLTGKGNFNYTAAPYYQQQTVGFSLSGTF</sequence>
<feature type="domain" description="Phosphatidic acid phosphatase type 2/haloperoxidase" evidence="2">
    <location>
        <begin position="102"/>
        <end position="203"/>
    </location>
</feature>
<feature type="transmembrane region" description="Helical" evidence="1">
    <location>
        <begin position="185"/>
        <end position="206"/>
    </location>
</feature>
<protein>
    <submittedName>
        <fullName evidence="3">Phosphoesterase</fullName>
    </submittedName>
</protein>
<dbReference type="Gene3D" id="1.20.144.10">
    <property type="entry name" value="Phosphatidic acid phosphatase type 2/haloperoxidase"/>
    <property type="match status" value="1"/>
</dbReference>
<feature type="transmembrane region" description="Helical" evidence="1">
    <location>
        <begin position="102"/>
        <end position="119"/>
    </location>
</feature>
<feature type="transmembrane region" description="Helical" evidence="1">
    <location>
        <begin position="27"/>
        <end position="46"/>
    </location>
</feature>